<dbReference type="EMBL" id="BAABBQ010000001">
    <property type="protein sequence ID" value="GAA4023990.1"/>
    <property type="molecule type" value="Genomic_DNA"/>
</dbReference>
<sequence length="296" mass="34906">MNDLDGTIAMRLTALAMLLLTAASPAFATLDPDEPTPRMGRAERAAQRAERAEANGQSDQREARWQRSERDEPPAPPRPERPRRERPAMAEPALPMPAPATELRGQRAEGRRDREPPADGVANWRFRERVAARVREAAPPPLAEPATGGPERPSGQFGDRRDRPQPPVVHRGDRGERERGGERIGDRLRDRVAAEGWRKEWRRDHRYDWRRHRDRDRRRFHVGIYIDPFGWRYRPWQLDWRLPSRYYSSRYWISDPYYYSLPPVYAPYRWVRYWNDALLVDLRTGRVVDVIPNFFW</sequence>
<evidence type="ECO:0000256" key="1">
    <source>
        <dbReference type="SAM" id="MobiDB-lite"/>
    </source>
</evidence>
<evidence type="ECO:0008006" key="5">
    <source>
        <dbReference type="Google" id="ProtNLM"/>
    </source>
</evidence>
<feature type="region of interest" description="Disordered" evidence="1">
    <location>
        <begin position="28"/>
        <end position="124"/>
    </location>
</feature>
<evidence type="ECO:0000256" key="2">
    <source>
        <dbReference type="SAM" id="SignalP"/>
    </source>
</evidence>
<feature type="compositionally biased region" description="Basic and acidic residues" evidence="1">
    <location>
        <begin position="158"/>
        <end position="185"/>
    </location>
</feature>
<feature type="chain" id="PRO_5047398022" description="Nickel/cobalt transporter regulator" evidence="2">
    <location>
        <begin position="29"/>
        <end position="296"/>
    </location>
</feature>
<dbReference type="Pfam" id="PF11776">
    <property type="entry name" value="RcnB"/>
    <property type="match status" value="1"/>
</dbReference>
<reference evidence="4" key="1">
    <citation type="journal article" date="2019" name="Int. J. Syst. Evol. Microbiol.">
        <title>The Global Catalogue of Microorganisms (GCM) 10K type strain sequencing project: providing services to taxonomists for standard genome sequencing and annotation.</title>
        <authorList>
            <consortium name="The Broad Institute Genomics Platform"/>
            <consortium name="The Broad Institute Genome Sequencing Center for Infectious Disease"/>
            <person name="Wu L."/>
            <person name="Ma J."/>
        </authorList>
    </citation>
    <scope>NUCLEOTIDE SEQUENCE [LARGE SCALE GENOMIC DNA]</scope>
    <source>
        <strain evidence="4">JCM 17563</strain>
    </source>
</reference>
<evidence type="ECO:0000313" key="3">
    <source>
        <dbReference type="EMBL" id="GAA4023990.1"/>
    </source>
</evidence>
<name>A0ABP7TBY2_9SPHN</name>
<evidence type="ECO:0000313" key="4">
    <source>
        <dbReference type="Proteomes" id="UP001500235"/>
    </source>
</evidence>
<organism evidence="3 4">
    <name type="scientific">Sphingomonas swuensis</name>
    <dbReference type="NCBI Taxonomy" id="977800"/>
    <lineage>
        <taxon>Bacteria</taxon>
        <taxon>Pseudomonadati</taxon>
        <taxon>Pseudomonadota</taxon>
        <taxon>Alphaproteobacteria</taxon>
        <taxon>Sphingomonadales</taxon>
        <taxon>Sphingomonadaceae</taxon>
        <taxon>Sphingomonas</taxon>
    </lineage>
</organism>
<accession>A0ABP7TBY2</accession>
<keyword evidence="4" id="KW-1185">Reference proteome</keyword>
<dbReference type="Gene3D" id="3.10.450.160">
    <property type="entry name" value="inner membrane protein cigr"/>
    <property type="match status" value="1"/>
</dbReference>
<gene>
    <name evidence="3" type="ORF">GCM10022280_26000</name>
</gene>
<comment type="caution">
    <text evidence="3">The sequence shown here is derived from an EMBL/GenBank/DDBJ whole genome shotgun (WGS) entry which is preliminary data.</text>
</comment>
<feature type="compositionally biased region" description="Basic and acidic residues" evidence="1">
    <location>
        <begin position="104"/>
        <end position="117"/>
    </location>
</feature>
<dbReference type="InterPro" id="IPR024572">
    <property type="entry name" value="RcnB"/>
</dbReference>
<proteinExistence type="predicted"/>
<keyword evidence="2" id="KW-0732">Signal</keyword>
<protein>
    <recommendedName>
        <fullName evidence="5">Nickel/cobalt transporter regulator</fullName>
    </recommendedName>
</protein>
<dbReference type="RefSeq" id="WP_344707826.1">
    <property type="nucleotide sequence ID" value="NZ_BAABBQ010000001.1"/>
</dbReference>
<feature type="signal peptide" evidence="2">
    <location>
        <begin position="1"/>
        <end position="28"/>
    </location>
</feature>
<feature type="compositionally biased region" description="Basic and acidic residues" evidence="1">
    <location>
        <begin position="40"/>
        <end position="88"/>
    </location>
</feature>
<dbReference type="Proteomes" id="UP001500235">
    <property type="component" value="Unassembled WGS sequence"/>
</dbReference>
<feature type="region of interest" description="Disordered" evidence="1">
    <location>
        <begin position="138"/>
        <end position="185"/>
    </location>
</feature>